<dbReference type="Gene3D" id="1.10.10.10">
    <property type="entry name" value="Winged helix-like DNA-binding domain superfamily/Winged helix DNA-binding domain"/>
    <property type="match status" value="1"/>
</dbReference>
<protein>
    <submittedName>
        <fullName evidence="1">Transcription factor</fullName>
    </submittedName>
</protein>
<dbReference type="AlphaFoldDB" id="A0A930FQT3"/>
<dbReference type="EMBL" id="JABZMK010000009">
    <property type="protein sequence ID" value="MBF1129047.1"/>
    <property type="molecule type" value="Genomic_DNA"/>
</dbReference>
<sequence length="188" mass="21328">MNRKRKWEKEERREAITDVIRQNPCLTDEDLAKRFSVSAATIRLDRQMLGIPQMRKRIEKAVSEHPSGFHEELQILDIEKGKKGLALFHTTEKMTDRSGMVSADRLYAAAADFAQSLAGQVFTPVQVGNIKYKEPVGSGEQLVLKGKIALMKVNRKYIYISFFKRAAEVFRAKFIMEVSKIGGEALHG</sequence>
<organism evidence="1 2">
    <name type="scientific">Dialister invisus</name>
    <dbReference type="NCBI Taxonomy" id="218538"/>
    <lineage>
        <taxon>Bacteria</taxon>
        <taxon>Bacillati</taxon>
        <taxon>Bacillota</taxon>
        <taxon>Negativicutes</taxon>
        <taxon>Veillonellales</taxon>
        <taxon>Veillonellaceae</taxon>
        <taxon>Dialister</taxon>
    </lineage>
</organism>
<name>A0A930FQT3_9FIRM</name>
<dbReference type="Proteomes" id="UP000757890">
    <property type="component" value="Unassembled WGS sequence"/>
</dbReference>
<proteinExistence type="predicted"/>
<dbReference type="InterPro" id="IPR029069">
    <property type="entry name" value="HotDog_dom_sf"/>
</dbReference>
<comment type="caution">
    <text evidence="1">The sequence shown here is derived from an EMBL/GenBank/DDBJ whole genome shotgun (WGS) entry which is preliminary data.</text>
</comment>
<dbReference type="SUPFAM" id="SSF46785">
    <property type="entry name" value="Winged helix' DNA-binding domain"/>
    <property type="match status" value="1"/>
</dbReference>
<dbReference type="InterPro" id="IPR036390">
    <property type="entry name" value="WH_DNA-bd_sf"/>
</dbReference>
<dbReference type="Gene3D" id="3.10.129.10">
    <property type="entry name" value="Hotdog Thioesterase"/>
    <property type="match status" value="1"/>
</dbReference>
<accession>A0A930FQT3</accession>
<evidence type="ECO:0000313" key="2">
    <source>
        <dbReference type="Proteomes" id="UP000757890"/>
    </source>
</evidence>
<evidence type="ECO:0000313" key="1">
    <source>
        <dbReference type="EMBL" id="MBF1129047.1"/>
    </source>
</evidence>
<dbReference type="SUPFAM" id="SSF54637">
    <property type="entry name" value="Thioesterase/thiol ester dehydrase-isomerase"/>
    <property type="match status" value="1"/>
</dbReference>
<dbReference type="InterPro" id="IPR036388">
    <property type="entry name" value="WH-like_DNA-bd_sf"/>
</dbReference>
<reference evidence="1" key="1">
    <citation type="submission" date="2020-04" db="EMBL/GenBank/DDBJ databases">
        <title>Deep metagenomics examines the oral microbiome during advanced dental caries in children, revealing novel taxa and co-occurrences with host molecules.</title>
        <authorList>
            <person name="Baker J.L."/>
            <person name="Morton J.T."/>
            <person name="Dinis M."/>
            <person name="Alvarez R."/>
            <person name="Tran N.C."/>
            <person name="Knight R."/>
            <person name="Edlund A."/>
        </authorList>
    </citation>
    <scope>NUCLEOTIDE SEQUENCE</scope>
    <source>
        <strain evidence="1">JCVI_32_bin.14</strain>
    </source>
</reference>
<gene>
    <name evidence="1" type="ORF">HXL70_03265</name>
</gene>